<dbReference type="Proteomes" id="UP000717585">
    <property type="component" value="Unassembled WGS sequence"/>
</dbReference>
<keyword evidence="3" id="KW-1185">Reference proteome</keyword>
<proteinExistence type="predicted"/>
<dbReference type="InterPro" id="IPR009091">
    <property type="entry name" value="RCC1/BLIP-II"/>
</dbReference>
<dbReference type="InterPro" id="IPR051553">
    <property type="entry name" value="Ran_GTPase-activating"/>
</dbReference>
<sequence length="632" mass="68259">MEPTASLNAQWGKISELIGSIQRIKADLDGENANEPELDAVIKDGAVFLEKSIARLQNFGILSKTAKEAYLISVSSIISDGILAPIASLPISNPLTRQAVGYSPKHIQEAASECRSVCKQLSIPISDPSTQVFASPIEALESVQTALESIRTSAARLDSTLGESLETLHARITSALLALNGEAPVTLNSDAPELPETLYTLLQGTLRTILVAAQMPESNWFLCRKFAFTKMVVEKDAETGTVGAVSFELYHGRVAMKGPNGHGQLGDPASPAVTGPVWVRVPPVSSFFTNGLSSFAATSRGVYSWGSNTKGQLGVGSSERLAAPRRAVFPSDFAQVERSSGHHRLHQFITEVMFSTTAKTCPSSFIQTQSGWLAAGCNKNGALGIGSDAQVVSTFQRVHLPADFISVDAVILARASFWLKDGQCYCCGYNQDGSLGNRTKINAHTPAQLTVGAHDIDHFTVYGQSFIFLSDGRCWLTGPDRDGLVNHNNLYTNTWISTRSLRAAGLSPNLLNYDRLHPSKIAIGYEKIFIRLTEQWLAIGENDFGQLGTGECNARLQSWMPVALPLHVDIVDFFDGGDSVWFVTTDGLYAAGSNRYRRLGREGAVTVCPAPVKVEGIPPGIRACIMYSLRHV</sequence>
<feature type="repeat" description="RCC1" evidence="1">
    <location>
        <begin position="300"/>
        <end position="351"/>
    </location>
</feature>
<gene>
    <name evidence="2" type="ORF">J8273_0780</name>
</gene>
<organism evidence="2 3">
    <name type="scientific">Carpediemonas membranifera</name>
    <dbReference type="NCBI Taxonomy" id="201153"/>
    <lineage>
        <taxon>Eukaryota</taxon>
        <taxon>Metamonada</taxon>
        <taxon>Carpediemonas-like organisms</taxon>
        <taxon>Carpediemonas</taxon>
    </lineage>
</organism>
<dbReference type="OrthoDB" id="61110at2759"/>
<dbReference type="GO" id="GO:0005737">
    <property type="term" value="C:cytoplasm"/>
    <property type="evidence" value="ECO:0007669"/>
    <property type="project" value="TreeGrafter"/>
</dbReference>
<dbReference type="PANTHER" id="PTHR45982">
    <property type="entry name" value="REGULATOR OF CHROMOSOME CONDENSATION"/>
    <property type="match status" value="1"/>
</dbReference>
<dbReference type="GO" id="GO:0005085">
    <property type="term" value="F:guanyl-nucleotide exchange factor activity"/>
    <property type="evidence" value="ECO:0007669"/>
    <property type="project" value="TreeGrafter"/>
</dbReference>
<dbReference type="AlphaFoldDB" id="A0A8J6B3N4"/>
<accession>A0A8J6B3N4</accession>
<dbReference type="Pfam" id="PF00415">
    <property type="entry name" value="RCC1"/>
    <property type="match status" value="2"/>
</dbReference>
<dbReference type="SUPFAM" id="SSF50985">
    <property type="entry name" value="RCC1/BLIP-II"/>
    <property type="match status" value="2"/>
</dbReference>
<evidence type="ECO:0000256" key="1">
    <source>
        <dbReference type="PROSITE-ProRule" id="PRU00235"/>
    </source>
</evidence>
<dbReference type="Gene3D" id="2.130.10.30">
    <property type="entry name" value="Regulator of chromosome condensation 1/beta-lactamase-inhibitor protein II"/>
    <property type="match status" value="2"/>
</dbReference>
<dbReference type="InterPro" id="IPR000408">
    <property type="entry name" value="Reg_chr_condens"/>
</dbReference>
<reference evidence="2" key="1">
    <citation type="submission" date="2021-05" db="EMBL/GenBank/DDBJ databases">
        <title>A free-living protist that lacks canonical eukaryotic 1 DNA replication and segregation systems.</title>
        <authorList>
            <person name="Salas-Leiva D.E."/>
            <person name="Tromer E.C."/>
            <person name="Curtis B.A."/>
            <person name="Jerlstrom-Hultqvist J."/>
            <person name="Kolisko M."/>
            <person name="Yi Z."/>
            <person name="Salas-Leiva J.S."/>
            <person name="Gallot-Lavallee L."/>
            <person name="Kops G.J.P.L."/>
            <person name="Archibald J.M."/>
            <person name="Simpson A.G.B."/>
            <person name="Roger A.J."/>
        </authorList>
    </citation>
    <scope>NUCLEOTIDE SEQUENCE</scope>
    <source>
        <strain evidence="2">BICM</strain>
    </source>
</reference>
<dbReference type="PROSITE" id="PS50012">
    <property type="entry name" value="RCC1_3"/>
    <property type="match status" value="1"/>
</dbReference>
<comment type="caution">
    <text evidence="2">The sequence shown here is derived from an EMBL/GenBank/DDBJ whole genome shotgun (WGS) entry which is preliminary data.</text>
</comment>
<dbReference type="PANTHER" id="PTHR45982:SF1">
    <property type="entry name" value="REGULATOR OF CHROMOSOME CONDENSATION"/>
    <property type="match status" value="1"/>
</dbReference>
<evidence type="ECO:0000313" key="3">
    <source>
        <dbReference type="Proteomes" id="UP000717585"/>
    </source>
</evidence>
<name>A0A8J6B3N4_9EUKA</name>
<evidence type="ECO:0000313" key="2">
    <source>
        <dbReference type="EMBL" id="KAG9397650.1"/>
    </source>
</evidence>
<protein>
    <submittedName>
        <fullName evidence="2">RCC1 repeat-containing protein</fullName>
    </submittedName>
</protein>
<dbReference type="EMBL" id="JAHDYR010000001">
    <property type="protein sequence ID" value="KAG9397650.1"/>
    <property type="molecule type" value="Genomic_DNA"/>
</dbReference>